<keyword evidence="2" id="KW-1185">Reference proteome</keyword>
<evidence type="ECO:0000313" key="2">
    <source>
        <dbReference type="Proteomes" id="UP000790377"/>
    </source>
</evidence>
<protein>
    <submittedName>
        <fullName evidence="1">MFS general substrate transporter</fullName>
    </submittedName>
</protein>
<sequence>MSGFPDAENTPLLIINKSDNDGLYRRFSKPQKRLIVATISWAGLIPFFLSGSFIPSIPQVAEDLHSTAAIISLSISFSTFASGFGTLFWGTYSGYYGRRPIYLASIPFLIVGSLGSALSMTVPQLFLWRSVQAFGAGSGMSVGSAVIGDIYRLEERGTALGIFLAVQLIGPAVGPLLGGLATHYASWRVSQWLLCIGSILTFILAFIILPETSHPGSKGMDKVQSGNRRRFVFINPLKSLWMLRSPVLLMQSIIGALILLTDFVLWVPLPYTIGQRYGISNEALIGACFLPSGLGNLSESNSSFAVCSYSWGTVGAPIAGRLSDKLLIRLRAKRGGKWVPEDRIRGTEFGSLFLVPVSVALAGIASRYIDGIPGIILNLVALLLNGLGVVFVLAPVGTYIVDVFQDKSAEATAATYGMRIFLAAIITSGIMPCIDRYGVLITDMLSASLAWVAYGMLIFTIRYGDSLRAFVDVGFSTTQPQ</sequence>
<accession>A0ACB8ADK6</accession>
<reference evidence="1" key="1">
    <citation type="journal article" date="2021" name="New Phytol.">
        <title>Evolutionary innovations through gain and loss of genes in the ectomycorrhizal Boletales.</title>
        <authorList>
            <person name="Wu G."/>
            <person name="Miyauchi S."/>
            <person name="Morin E."/>
            <person name="Kuo A."/>
            <person name="Drula E."/>
            <person name="Varga T."/>
            <person name="Kohler A."/>
            <person name="Feng B."/>
            <person name="Cao Y."/>
            <person name="Lipzen A."/>
            <person name="Daum C."/>
            <person name="Hundley H."/>
            <person name="Pangilinan J."/>
            <person name="Johnson J."/>
            <person name="Barry K."/>
            <person name="LaButti K."/>
            <person name="Ng V."/>
            <person name="Ahrendt S."/>
            <person name="Min B."/>
            <person name="Choi I.G."/>
            <person name="Park H."/>
            <person name="Plett J.M."/>
            <person name="Magnuson J."/>
            <person name="Spatafora J.W."/>
            <person name="Nagy L.G."/>
            <person name="Henrissat B."/>
            <person name="Grigoriev I.V."/>
            <person name="Yang Z.L."/>
            <person name="Xu J."/>
            <person name="Martin F.M."/>
        </authorList>
    </citation>
    <scope>NUCLEOTIDE SEQUENCE</scope>
    <source>
        <strain evidence="1">ATCC 28755</strain>
    </source>
</reference>
<organism evidence="1 2">
    <name type="scientific">Hygrophoropsis aurantiaca</name>
    <dbReference type="NCBI Taxonomy" id="72124"/>
    <lineage>
        <taxon>Eukaryota</taxon>
        <taxon>Fungi</taxon>
        <taxon>Dikarya</taxon>
        <taxon>Basidiomycota</taxon>
        <taxon>Agaricomycotina</taxon>
        <taxon>Agaricomycetes</taxon>
        <taxon>Agaricomycetidae</taxon>
        <taxon>Boletales</taxon>
        <taxon>Coniophorineae</taxon>
        <taxon>Hygrophoropsidaceae</taxon>
        <taxon>Hygrophoropsis</taxon>
    </lineage>
</organism>
<proteinExistence type="predicted"/>
<gene>
    <name evidence="1" type="ORF">BJ138DRAFT_1186277</name>
</gene>
<dbReference type="EMBL" id="MU267689">
    <property type="protein sequence ID" value="KAH7911116.1"/>
    <property type="molecule type" value="Genomic_DNA"/>
</dbReference>
<evidence type="ECO:0000313" key="1">
    <source>
        <dbReference type="EMBL" id="KAH7911116.1"/>
    </source>
</evidence>
<comment type="caution">
    <text evidence="1">The sequence shown here is derived from an EMBL/GenBank/DDBJ whole genome shotgun (WGS) entry which is preliminary data.</text>
</comment>
<name>A0ACB8ADK6_9AGAM</name>
<dbReference type="Proteomes" id="UP000790377">
    <property type="component" value="Unassembled WGS sequence"/>
</dbReference>